<protein>
    <submittedName>
        <fullName evidence="1">Str. FM013</fullName>
    </submittedName>
</protein>
<reference evidence="1 2" key="1">
    <citation type="journal article" date="2014" name="Nat. Commun.">
        <title>Multiple recent horizontal transfers of a large genomic region in cheese making fungi.</title>
        <authorList>
            <person name="Cheeseman K."/>
            <person name="Ropars J."/>
            <person name="Renault P."/>
            <person name="Dupont J."/>
            <person name="Gouzy J."/>
            <person name="Branca A."/>
            <person name="Abraham A.L."/>
            <person name="Ceppi M."/>
            <person name="Conseiller E."/>
            <person name="Debuchy R."/>
            <person name="Malagnac F."/>
            <person name="Goarin A."/>
            <person name="Silar P."/>
            <person name="Lacoste S."/>
            <person name="Sallet E."/>
            <person name="Bensimon A."/>
            <person name="Giraud T."/>
            <person name="Brygoo Y."/>
        </authorList>
    </citation>
    <scope>NUCLEOTIDE SEQUENCE [LARGE SCALE GENOMIC DNA]</scope>
    <source>
        <strain evidence="2">FM 013</strain>
    </source>
</reference>
<evidence type="ECO:0000313" key="1">
    <source>
        <dbReference type="EMBL" id="CRL20192.1"/>
    </source>
</evidence>
<keyword evidence="2" id="KW-1185">Reference proteome</keyword>
<sequence length="75" mass="8892">MHVPMTDDILILRSISYTSPGRRLNWYDAYYLFRREIQTSWPTLSEDLWTTCAIDLFMRAQLQSVFLMSDSEPVV</sequence>
<proteinExistence type="predicted"/>
<gene>
    <name evidence="1" type="ORF">PCAMFM013_S004g000132</name>
</gene>
<dbReference type="EMBL" id="HG793137">
    <property type="protein sequence ID" value="CRL20192.1"/>
    <property type="molecule type" value="Genomic_DNA"/>
</dbReference>
<dbReference type="Proteomes" id="UP000053732">
    <property type="component" value="Unassembled WGS sequence"/>
</dbReference>
<accession>A0A0G4P1J2</accession>
<evidence type="ECO:0000313" key="2">
    <source>
        <dbReference type="Proteomes" id="UP000053732"/>
    </source>
</evidence>
<dbReference type="AlphaFoldDB" id="A0A0G4P1J2"/>
<organism evidence="1 2">
    <name type="scientific">Penicillium camemberti (strain FM 013)</name>
    <dbReference type="NCBI Taxonomy" id="1429867"/>
    <lineage>
        <taxon>Eukaryota</taxon>
        <taxon>Fungi</taxon>
        <taxon>Dikarya</taxon>
        <taxon>Ascomycota</taxon>
        <taxon>Pezizomycotina</taxon>
        <taxon>Eurotiomycetes</taxon>
        <taxon>Eurotiomycetidae</taxon>
        <taxon>Eurotiales</taxon>
        <taxon>Aspergillaceae</taxon>
        <taxon>Penicillium</taxon>
    </lineage>
</organism>
<name>A0A0G4P1J2_PENC3</name>